<name>A0AA35KPU1_9SAUR</name>
<organism evidence="4 5">
    <name type="scientific">Podarcis lilfordi</name>
    <name type="common">Lilford's wall lizard</name>
    <dbReference type="NCBI Taxonomy" id="74358"/>
    <lineage>
        <taxon>Eukaryota</taxon>
        <taxon>Metazoa</taxon>
        <taxon>Chordata</taxon>
        <taxon>Craniata</taxon>
        <taxon>Vertebrata</taxon>
        <taxon>Euteleostomi</taxon>
        <taxon>Lepidosauria</taxon>
        <taxon>Squamata</taxon>
        <taxon>Bifurcata</taxon>
        <taxon>Unidentata</taxon>
        <taxon>Episquamata</taxon>
        <taxon>Laterata</taxon>
        <taxon>Lacertibaenia</taxon>
        <taxon>Lacertidae</taxon>
        <taxon>Podarcis</taxon>
    </lineage>
</organism>
<reference evidence="4" key="1">
    <citation type="submission" date="2022-12" db="EMBL/GenBank/DDBJ databases">
        <authorList>
            <person name="Alioto T."/>
            <person name="Alioto T."/>
            <person name="Gomez Garrido J."/>
        </authorList>
    </citation>
    <scope>NUCLEOTIDE SEQUENCE</scope>
</reference>
<protein>
    <submittedName>
        <fullName evidence="4">CABIT domain-containing protein</fullName>
    </submittedName>
</protein>
<evidence type="ECO:0000256" key="2">
    <source>
        <dbReference type="SAM" id="MobiDB-lite"/>
    </source>
</evidence>
<keyword evidence="5" id="KW-1185">Reference proteome</keyword>
<dbReference type="Pfam" id="PF12736">
    <property type="entry name" value="CABIT"/>
    <property type="match status" value="3"/>
</dbReference>
<dbReference type="PANTHER" id="PTHR15215:SF2">
    <property type="entry name" value="PROTEIN THEMIS2"/>
    <property type="match status" value="1"/>
</dbReference>
<feature type="domain" description="CABIT" evidence="3">
    <location>
        <begin position="26"/>
        <end position="90"/>
    </location>
</feature>
<evidence type="ECO:0000313" key="5">
    <source>
        <dbReference type="Proteomes" id="UP001178461"/>
    </source>
</evidence>
<comment type="similarity">
    <text evidence="1">Belongs to the themis family.</text>
</comment>
<dbReference type="GO" id="GO:0050852">
    <property type="term" value="P:T cell receptor signaling pathway"/>
    <property type="evidence" value="ECO:0007669"/>
    <property type="project" value="TreeGrafter"/>
</dbReference>
<feature type="domain" description="CABIT" evidence="3">
    <location>
        <begin position="114"/>
        <end position="185"/>
    </location>
</feature>
<dbReference type="Proteomes" id="UP001178461">
    <property type="component" value="Chromosome 8"/>
</dbReference>
<feature type="domain" description="CABIT" evidence="3">
    <location>
        <begin position="217"/>
        <end position="416"/>
    </location>
</feature>
<dbReference type="PANTHER" id="PTHR15215">
    <property type="entry name" value="CABIT DOMAIN-CONTAINING PROTEIN"/>
    <property type="match status" value="1"/>
</dbReference>
<dbReference type="AlphaFoldDB" id="A0AA35KPU1"/>
<evidence type="ECO:0000259" key="3">
    <source>
        <dbReference type="Pfam" id="PF12736"/>
    </source>
</evidence>
<dbReference type="EMBL" id="OX395133">
    <property type="protein sequence ID" value="CAI5781411.1"/>
    <property type="molecule type" value="Genomic_DNA"/>
</dbReference>
<proteinExistence type="inferred from homology"/>
<feature type="region of interest" description="Disordered" evidence="2">
    <location>
        <begin position="494"/>
        <end position="536"/>
    </location>
</feature>
<dbReference type="InterPro" id="IPR039671">
    <property type="entry name" value="THEMIS"/>
</dbReference>
<gene>
    <name evidence="4" type="ORF">PODLI_1B010520</name>
</gene>
<accession>A0AA35KPU1</accession>
<feature type="compositionally biased region" description="Low complexity" evidence="2">
    <location>
        <begin position="505"/>
        <end position="517"/>
    </location>
</feature>
<dbReference type="GO" id="GO:0005737">
    <property type="term" value="C:cytoplasm"/>
    <property type="evidence" value="ECO:0007669"/>
    <property type="project" value="TreeGrafter"/>
</dbReference>
<dbReference type="GO" id="GO:0005634">
    <property type="term" value="C:nucleus"/>
    <property type="evidence" value="ECO:0007669"/>
    <property type="project" value="TreeGrafter"/>
</dbReference>
<evidence type="ECO:0000256" key="1">
    <source>
        <dbReference type="ARBA" id="ARBA00006414"/>
    </source>
</evidence>
<evidence type="ECO:0000313" key="4">
    <source>
        <dbReference type="EMBL" id="CAI5781411.1"/>
    </source>
</evidence>
<dbReference type="InterPro" id="IPR025946">
    <property type="entry name" value="CABIT_dom"/>
</dbReference>
<sequence>MSVIISDRTLEKNRLPYICDLDLCSLPRVVKICSGVYFQGSVYEVSGNECCLSTGDLMKIIDVQLQNISCKNVENGHIYELPLDFKGLFQPSSELPHGAKRKSFSRGSPFRKDKFLDCQQPQRYTIQEVLQSAVLRRKRLTCPEIGTSEVQLYPTYKVKAIMHFRNDVVQINSTLDVEVVDVTKESRHIHFIKPLMLSEVLAMEEALPAEAEILEAPESLPVFQSDWFSHLQKGCQIHIHSKSSAWRVLASSRKGKTRTCYFLLSSSYEGCFRRCPRRFSCTSELALSFATAKKLQVIVTKDCESSEGEFPLFSVGDRLEVLWVARANKPSAMDMLVCCRDNGDEDREQIHVPLFLEAGFVEDVRDSRKYTISEAVEHLQLPCEVKVLSTDCASDPLGCSSVLTLETRINLQFLTISLAKEPALTFDIPPQWLDMSLFFTGGPAKATPPTCSPAVEELTEAFYYRLLKLLPSNASAPPRPPKQKDSRCNMDLRKAKGGEKNAAETSKLPSGKSSSTSREPAKLPFSGPKQTGASGSVLNNLNEYTMECERQRFQECSKPEKQTTGTAFSDDSDHDYEEVKEVYEMTSKLQRAVIKH</sequence>